<feature type="transmembrane region" description="Helical" evidence="10">
    <location>
        <begin position="359"/>
        <end position="379"/>
    </location>
</feature>
<keyword evidence="5 10" id="KW-0812">Transmembrane</keyword>
<feature type="transmembrane region" description="Helical" evidence="10">
    <location>
        <begin position="184"/>
        <end position="206"/>
    </location>
</feature>
<name>A0ABZ0SBU8_9GAMM</name>
<dbReference type="InterPro" id="IPR006153">
    <property type="entry name" value="Cation/H_exchanger_TM"/>
</dbReference>
<dbReference type="SUPFAM" id="SSF51735">
    <property type="entry name" value="NAD(P)-binding Rossmann-fold domains"/>
    <property type="match status" value="1"/>
</dbReference>
<reference evidence="12 13" key="1">
    <citation type="journal article" date="2023" name="Microorganisms">
        <title>Thiorhodovibrio frisius and Trv. litoralis spp. nov., Two Novel Members from a Clade of Fastidious Purple Sulfur Bacteria That Exhibit Unique Red-Shifted Light-Harvesting Capabilities.</title>
        <authorList>
            <person name="Methner A."/>
            <person name="Kuzyk S.B."/>
            <person name="Petersen J."/>
            <person name="Bauer S."/>
            <person name="Brinkmann H."/>
            <person name="Sichau K."/>
            <person name="Wanner G."/>
            <person name="Wolf J."/>
            <person name="Neumann-Schaal M."/>
            <person name="Henke P."/>
            <person name="Tank M."/>
            <person name="Sproer C."/>
            <person name="Bunk B."/>
            <person name="Overmann J."/>
        </authorList>
    </citation>
    <scope>NUCLEOTIDE SEQUENCE [LARGE SCALE GENOMIC DNA]</scope>
    <source>
        <strain evidence="12 13">DSM 6702</strain>
    </source>
</reference>
<evidence type="ECO:0000256" key="3">
    <source>
        <dbReference type="ARBA" id="ARBA00022449"/>
    </source>
</evidence>
<feature type="transmembrane region" description="Helical" evidence="10">
    <location>
        <begin position="242"/>
        <end position="262"/>
    </location>
</feature>
<protein>
    <submittedName>
        <fullName evidence="12">K(+)/H(+) antiporter</fullName>
    </submittedName>
</protein>
<keyword evidence="3" id="KW-0050">Antiport</keyword>
<feature type="transmembrane region" description="Helical" evidence="10">
    <location>
        <begin position="89"/>
        <end position="111"/>
    </location>
</feature>
<dbReference type="EMBL" id="CP121472">
    <property type="protein sequence ID" value="WPL17577.1"/>
    <property type="molecule type" value="Genomic_DNA"/>
</dbReference>
<evidence type="ECO:0000256" key="10">
    <source>
        <dbReference type="SAM" id="Phobius"/>
    </source>
</evidence>
<proteinExistence type="predicted"/>
<keyword evidence="2" id="KW-0813">Transport</keyword>
<evidence type="ECO:0000256" key="2">
    <source>
        <dbReference type="ARBA" id="ARBA00022448"/>
    </source>
</evidence>
<dbReference type="InterPro" id="IPR003148">
    <property type="entry name" value="RCK_N"/>
</dbReference>
<keyword evidence="4" id="KW-0633">Potassium transport</keyword>
<dbReference type="PROSITE" id="PS51201">
    <property type="entry name" value="RCK_N"/>
    <property type="match status" value="1"/>
</dbReference>
<feature type="transmembrane region" description="Helical" evidence="10">
    <location>
        <begin position="299"/>
        <end position="319"/>
    </location>
</feature>
<evidence type="ECO:0000256" key="5">
    <source>
        <dbReference type="ARBA" id="ARBA00022692"/>
    </source>
</evidence>
<feature type="transmembrane region" description="Helical" evidence="10">
    <location>
        <begin position="331"/>
        <end position="353"/>
    </location>
</feature>
<feature type="transmembrane region" description="Helical" evidence="10">
    <location>
        <begin position="218"/>
        <end position="236"/>
    </location>
</feature>
<evidence type="ECO:0000256" key="6">
    <source>
        <dbReference type="ARBA" id="ARBA00022958"/>
    </source>
</evidence>
<comment type="subcellular location">
    <subcellularLocation>
        <location evidence="1">Membrane</location>
        <topology evidence="1">Multi-pass membrane protein</topology>
    </subcellularLocation>
</comment>
<evidence type="ECO:0000256" key="1">
    <source>
        <dbReference type="ARBA" id="ARBA00004141"/>
    </source>
</evidence>
<dbReference type="RefSeq" id="WP_328983387.1">
    <property type="nucleotide sequence ID" value="NZ_CP121472.1"/>
</dbReference>
<evidence type="ECO:0000256" key="7">
    <source>
        <dbReference type="ARBA" id="ARBA00022989"/>
    </source>
</evidence>
<evidence type="ECO:0000313" key="13">
    <source>
        <dbReference type="Proteomes" id="UP001432180"/>
    </source>
</evidence>
<dbReference type="Proteomes" id="UP001432180">
    <property type="component" value="Chromosome"/>
</dbReference>
<organism evidence="12 13">
    <name type="scientific">Thiorhodovibrio winogradskyi</name>
    <dbReference type="NCBI Taxonomy" id="77007"/>
    <lineage>
        <taxon>Bacteria</taxon>
        <taxon>Pseudomonadati</taxon>
        <taxon>Pseudomonadota</taxon>
        <taxon>Gammaproteobacteria</taxon>
        <taxon>Chromatiales</taxon>
        <taxon>Chromatiaceae</taxon>
        <taxon>Thiorhodovibrio</taxon>
    </lineage>
</organism>
<evidence type="ECO:0000259" key="11">
    <source>
        <dbReference type="PROSITE" id="PS51201"/>
    </source>
</evidence>
<sequence>MATESFVTSAVWLLVVAALAVAIFRHFGLGSILGLLVAGVLLGPHTPGPSITNSVEDLRHFAELGVVLLLFVIGIEMHPGRLWELRRTLFGLGSLQVLLTGLALAVYFRLFQPDWSTALLIGMSLALSSTALVVQMLQERGDMASCHGQTAFAVLLMQDLAVVPLLALMPVLADTGPLPQEIPLWQQLGTVVTLVSGVILVGRYLVPWVLVQLSRQGNRDAFFLVVLASVFLAAAAMDYAGLSMALGAFLMGVMLSGCRFSLQIQALVEPHKGLLMSLFFVAVGMSVDLGVLVQHPWYFILYLAGILAIKILVLYRLCLLFGVARAAALRVAFMLSQSGEFGFVIFGAAKLLGLIDDQTFVLIVAVISVSMLLTPLLVAQGEKLAQSDPSDKDGVDGSLRLIGRASGSPAPRVIIAGFGRVGHTIGAILTGHGISYVAFESNPELVANWRREGCPVYYGDICDPHLLEAAEVGRADLVVLTIDDQRAAINATQLVRAYAPDVKIVARARDLTTCDALLRAGATQAFPEAVEASLRLAAEALGALGLATQEVDMLLNNVRGTDYALVREEVPEGAGEPVVK</sequence>
<dbReference type="Gene3D" id="3.40.50.720">
    <property type="entry name" value="NAD(P)-binding Rossmann-like Domain"/>
    <property type="match status" value="1"/>
</dbReference>
<dbReference type="InterPro" id="IPR038770">
    <property type="entry name" value="Na+/solute_symporter_sf"/>
</dbReference>
<accession>A0ABZ0SBU8</accession>
<feature type="domain" description="RCK N-terminal" evidence="11">
    <location>
        <begin position="410"/>
        <end position="527"/>
    </location>
</feature>
<keyword evidence="8" id="KW-0406">Ion transport</keyword>
<gene>
    <name evidence="12" type="primary">kefC</name>
    <name evidence="12" type="ORF">Thiowin_02602</name>
</gene>
<feature type="transmembrane region" description="Helical" evidence="10">
    <location>
        <begin position="6"/>
        <end position="24"/>
    </location>
</feature>
<feature type="transmembrane region" description="Helical" evidence="10">
    <location>
        <begin position="117"/>
        <end position="138"/>
    </location>
</feature>
<dbReference type="InterPro" id="IPR036291">
    <property type="entry name" value="NAD(P)-bd_dom_sf"/>
</dbReference>
<evidence type="ECO:0000256" key="8">
    <source>
        <dbReference type="ARBA" id="ARBA00023065"/>
    </source>
</evidence>
<evidence type="ECO:0000313" key="12">
    <source>
        <dbReference type="EMBL" id="WPL17577.1"/>
    </source>
</evidence>
<keyword evidence="6" id="KW-0630">Potassium</keyword>
<dbReference type="Pfam" id="PF00999">
    <property type="entry name" value="Na_H_Exchanger"/>
    <property type="match status" value="1"/>
</dbReference>
<keyword evidence="13" id="KW-1185">Reference proteome</keyword>
<feature type="transmembrane region" description="Helical" evidence="10">
    <location>
        <begin position="58"/>
        <end position="77"/>
    </location>
</feature>
<dbReference type="PANTHER" id="PTHR46157">
    <property type="entry name" value="K(+) EFFLUX ANTIPORTER 3, CHLOROPLASTIC"/>
    <property type="match status" value="1"/>
</dbReference>
<evidence type="ECO:0000256" key="4">
    <source>
        <dbReference type="ARBA" id="ARBA00022538"/>
    </source>
</evidence>
<keyword evidence="9 10" id="KW-0472">Membrane</keyword>
<feature type="transmembrane region" description="Helical" evidence="10">
    <location>
        <begin position="274"/>
        <end position="293"/>
    </location>
</feature>
<evidence type="ECO:0000256" key="9">
    <source>
        <dbReference type="ARBA" id="ARBA00023136"/>
    </source>
</evidence>
<keyword evidence="7 10" id="KW-1133">Transmembrane helix</keyword>
<dbReference type="Pfam" id="PF02254">
    <property type="entry name" value="TrkA_N"/>
    <property type="match status" value="1"/>
</dbReference>
<dbReference type="Gene3D" id="1.20.1530.20">
    <property type="match status" value="1"/>
</dbReference>
<dbReference type="PANTHER" id="PTHR46157:SF4">
    <property type="entry name" value="K(+) EFFLUX ANTIPORTER 3, CHLOROPLASTIC"/>
    <property type="match status" value="1"/>
</dbReference>
<feature type="transmembrane region" description="Helical" evidence="10">
    <location>
        <begin position="150"/>
        <end position="172"/>
    </location>
</feature>